<dbReference type="CDD" id="cd06261">
    <property type="entry name" value="TM_PBP2"/>
    <property type="match status" value="1"/>
</dbReference>
<keyword evidence="4 10" id="KW-1003">Cell membrane</keyword>
<organism evidence="12 13">
    <name type="scientific">Streptomyces cellulosae</name>
    <dbReference type="NCBI Taxonomy" id="1968"/>
    <lineage>
        <taxon>Bacteria</taxon>
        <taxon>Bacillati</taxon>
        <taxon>Actinomycetota</taxon>
        <taxon>Actinomycetes</taxon>
        <taxon>Kitasatosporales</taxon>
        <taxon>Streptomycetaceae</taxon>
        <taxon>Streptomyces</taxon>
    </lineage>
</organism>
<proteinExistence type="inferred from homology"/>
<dbReference type="Pfam" id="PF00528">
    <property type="entry name" value="BPD_transp_1"/>
    <property type="match status" value="1"/>
</dbReference>
<sequence length="277" mass="29127">MTSTAQDAPRKARRPRARGRRVPLALLAPALIGLAFLLVPLLALVVRAPWSDLPEQLTSPAVWDALRLSLICATTATALSLVVGVPLAWLLARTDFPGRSLVRALVTLPLVLPPVVGGVALLLALGRNGIVGQWLDEWFGITLPFTTAGVVLAETFVALPFLVISVEGTLRAADPRFEEAAATLGASRFTAFRRVTLPLIAPGVAAGAVLAWARALGEFGATITFAGNFPGRTQTMPLAVYLALQNDPAAAIALSLVLLAVSVAVLAGLRDRWTRAV</sequence>
<comment type="subcellular location">
    <subcellularLocation>
        <location evidence="1 9">Cell membrane</location>
        <topology evidence="1 9">Multi-pass membrane protein</topology>
    </subcellularLocation>
</comment>
<evidence type="ECO:0000256" key="1">
    <source>
        <dbReference type="ARBA" id="ARBA00004651"/>
    </source>
</evidence>
<comment type="similarity">
    <text evidence="2 10">Belongs to the binding-protein-dependent transport system permease family. CysTW subfamily.</text>
</comment>
<feature type="transmembrane region" description="Helical" evidence="9">
    <location>
        <begin position="249"/>
        <end position="269"/>
    </location>
</feature>
<dbReference type="InterPro" id="IPR035906">
    <property type="entry name" value="MetI-like_sf"/>
</dbReference>
<evidence type="ECO:0000256" key="4">
    <source>
        <dbReference type="ARBA" id="ARBA00022475"/>
    </source>
</evidence>
<keyword evidence="6 9" id="KW-0812">Transmembrane</keyword>
<gene>
    <name evidence="12" type="primary">modB</name>
    <name evidence="12" type="ORF">ACFU0X_13960</name>
</gene>
<evidence type="ECO:0000256" key="3">
    <source>
        <dbReference type="ARBA" id="ARBA00022448"/>
    </source>
</evidence>
<keyword evidence="5 10" id="KW-0500">Molybdenum</keyword>
<evidence type="ECO:0000256" key="2">
    <source>
        <dbReference type="ARBA" id="ARBA00007069"/>
    </source>
</evidence>
<evidence type="ECO:0000256" key="5">
    <source>
        <dbReference type="ARBA" id="ARBA00022505"/>
    </source>
</evidence>
<evidence type="ECO:0000313" key="12">
    <source>
        <dbReference type="EMBL" id="MFE7964139.1"/>
    </source>
</evidence>
<comment type="function">
    <text evidence="10">Part of the binding-protein-dependent transport system for molybdenum; probably responsible for the translocation of the substrate across the membrane.</text>
</comment>
<feature type="transmembrane region" description="Helical" evidence="9">
    <location>
        <begin position="66"/>
        <end position="92"/>
    </location>
</feature>
<evidence type="ECO:0000256" key="7">
    <source>
        <dbReference type="ARBA" id="ARBA00022989"/>
    </source>
</evidence>
<keyword evidence="7 9" id="KW-1133">Transmembrane helix</keyword>
<evidence type="ECO:0000256" key="9">
    <source>
        <dbReference type="RuleBase" id="RU363032"/>
    </source>
</evidence>
<evidence type="ECO:0000256" key="10">
    <source>
        <dbReference type="RuleBase" id="RU365097"/>
    </source>
</evidence>
<feature type="transmembrane region" description="Helical" evidence="9">
    <location>
        <begin position="145"/>
        <end position="166"/>
    </location>
</feature>
<dbReference type="PANTHER" id="PTHR30183:SF3">
    <property type="entry name" value="MOLYBDENUM TRANSPORT SYSTEM PERMEASE PROTEIN MODB"/>
    <property type="match status" value="1"/>
</dbReference>
<protein>
    <recommendedName>
        <fullName evidence="10">Molybdenum transport system permease</fullName>
    </recommendedName>
</protein>
<dbReference type="InterPro" id="IPR011867">
    <property type="entry name" value="ModB_ABC"/>
</dbReference>
<keyword evidence="8 9" id="KW-0472">Membrane</keyword>
<dbReference type="Proteomes" id="UP001600650">
    <property type="component" value="Unassembled WGS sequence"/>
</dbReference>
<keyword evidence="3 9" id="KW-0813">Transport</keyword>
<feature type="transmembrane region" description="Helical" evidence="9">
    <location>
        <begin position="21"/>
        <end position="46"/>
    </location>
</feature>
<keyword evidence="13" id="KW-1185">Reference proteome</keyword>
<dbReference type="NCBIfam" id="TIGR01581">
    <property type="entry name" value="Mo_ABC_porter"/>
    <property type="match status" value="1"/>
</dbReference>
<evidence type="ECO:0000256" key="6">
    <source>
        <dbReference type="ARBA" id="ARBA00022692"/>
    </source>
</evidence>
<name>A0ABW6JJ04_STRCE</name>
<comment type="caution">
    <text evidence="12">The sequence shown here is derived from an EMBL/GenBank/DDBJ whole genome shotgun (WGS) entry which is preliminary data.</text>
</comment>
<evidence type="ECO:0000256" key="8">
    <source>
        <dbReference type="ARBA" id="ARBA00023136"/>
    </source>
</evidence>
<evidence type="ECO:0000259" key="11">
    <source>
        <dbReference type="PROSITE" id="PS50928"/>
    </source>
</evidence>
<feature type="transmembrane region" description="Helical" evidence="9">
    <location>
        <begin position="195"/>
        <end position="213"/>
    </location>
</feature>
<dbReference type="PROSITE" id="PS50928">
    <property type="entry name" value="ABC_TM1"/>
    <property type="match status" value="1"/>
</dbReference>
<dbReference type="NCBIfam" id="TIGR02141">
    <property type="entry name" value="modB_ABC"/>
    <property type="match status" value="1"/>
</dbReference>
<dbReference type="PANTHER" id="PTHR30183">
    <property type="entry name" value="MOLYBDENUM TRANSPORT SYSTEM PERMEASE PROTEIN MODB"/>
    <property type="match status" value="1"/>
</dbReference>
<evidence type="ECO:0000313" key="13">
    <source>
        <dbReference type="Proteomes" id="UP001600650"/>
    </source>
</evidence>
<dbReference type="InterPro" id="IPR000515">
    <property type="entry name" value="MetI-like"/>
</dbReference>
<dbReference type="SUPFAM" id="SSF161098">
    <property type="entry name" value="MetI-like"/>
    <property type="match status" value="1"/>
</dbReference>
<dbReference type="EMBL" id="JBHVBU010000031">
    <property type="protein sequence ID" value="MFE7964139.1"/>
    <property type="molecule type" value="Genomic_DNA"/>
</dbReference>
<accession>A0ABW6JJ04</accession>
<dbReference type="Gene3D" id="1.10.3720.10">
    <property type="entry name" value="MetI-like"/>
    <property type="match status" value="1"/>
</dbReference>
<feature type="transmembrane region" description="Helical" evidence="9">
    <location>
        <begin position="104"/>
        <end position="125"/>
    </location>
</feature>
<reference evidence="12 13" key="1">
    <citation type="submission" date="2024-09" db="EMBL/GenBank/DDBJ databases">
        <title>The Natural Products Discovery Center: Release of the First 8490 Sequenced Strains for Exploring Actinobacteria Biosynthetic Diversity.</title>
        <authorList>
            <person name="Kalkreuter E."/>
            <person name="Kautsar S.A."/>
            <person name="Yang D."/>
            <person name="Bader C.D."/>
            <person name="Teijaro C.N."/>
            <person name="Fluegel L."/>
            <person name="Davis C.M."/>
            <person name="Simpson J.R."/>
            <person name="Lauterbach L."/>
            <person name="Steele A.D."/>
            <person name="Gui C."/>
            <person name="Meng S."/>
            <person name="Li G."/>
            <person name="Viehrig K."/>
            <person name="Ye F."/>
            <person name="Su P."/>
            <person name="Kiefer A.F."/>
            <person name="Nichols A."/>
            <person name="Cepeda A.J."/>
            <person name="Yan W."/>
            <person name="Fan B."/>
            <person name="Jiang Y."/>
            <person name="Adhikari A."/>
            <person name="Zheng C.-J."/>
            <person name="Schuster L."/>
            <person name="Cowan T.M."/>
            <person name="Smanski M.J."/>
            <person name="Chevrette M.G."/>
            <person name="De Carvalho L.P.S."/>
            <person name="Shen B."/>
        </authorList>
    </citation>
    <scope>NUCLEOTIDE SEQUENCE [LARGE SCALE GENOMIC DNA]</scope>
    <source>
        <strain evidence="12 13">NPDC057399</strain>
    </source>
</reference>
<feature type="domain" description="ABC transmembrane type-1" evidence="11">
    <location>
        <begin position="66"/>
        <end position="267"/>
    </location>
</feature>
<dbReference type="InterPro" id="IPR006469">
    <property type="entry name" value="NifC_ABC_porter"/>
</dbReference>
<dbReference type="RefSeq" id="WP_347225109.1">
    <property type="nucleotide sequence ID" value="NZ_JBHVBU010000031.1"/>
</dbReference>